<feature type="domain" description="HD-GYP" evidence="1">
    <location>
        <begin position="266"/>
        <end position="461"/>
    </location>
</feature>
<dbReference type="InterPro" id="IPR052020">
    <property type="entry name" value="Cyclic_di-GMP/3'3'-cGAMP_PDE"/>
</dbReference>
<dbReference type="SUPFAM" id="SSF109604">
    <property type="entry name" value="HD-domain/PDEase-like"/>
    <property type="match status" value="2"/>
</dbReference>
<name>A0A549TFC5_9HYPH</name>
<dbReference type="CDD" id="cd00077">
    <property type="entry name" value="HDc"/>
    <property type="match status" value="1"/>
</dbReference>
<dbReference type="GO" id="GO:0008081">
    <property type="term" value="F:phosphoric diester hydrolase activity"/>
    <property type="evidence" value="ECO:0007669"/>
    <property type="project" value="UniProtKB-ARBA"/>
</dbReference>
<organism evidence="2 3">
    <name type="scientific">Rhizobium straminoryzae</name>
    <dbReference type="NCBI Taxonomy" id="1387186"/>
    <lineage>
        <taxon>Bacteria</taxon>
        <taxon>Pseudomonadati</taxon>
        <taxon>Pseudomonadota</taxon>
        <taxon>Alphaproteobacteria</taxon>
        <taxon>Hyphomicrobiales</taxon>
        <taxon>Rhizobiaceae</taxon>
        <taxon>Rhizobium/Agrobacterium group</taxon>
        <taxon>Rhizobium</taxon>
    </lineage>
</organism>
<keyword evidence="3" id="KW-1185">Reference proteome</keyword>
<dbReference type="SMART" id="SM00471">
    <property type="entry name" value="HDc"/>
    <property type="match status" value="1"/>
</dbReference>
<comment type="caution">
    <text evidence="2">The sequence shown here is derived from an EMBL/GenBank/DDBJ whole genome shotgun (WGS) entry which is preliminary data.</text>
</comment>
<dbReference type="InterPro" id="IPR003607">
    <property type="entry name" value="HD/PDEase_dom"/>
</dbReference>
<evidence type="ECO:0000313" key="2">
    <source>
        <dbReference type="EMBL" id="TRL41219.1"/>
    </source>
</evidence>
<dbReference type="Proteomes" id="UP000316801">
    <property type="component" value="Unassembled WGS sequence"/>
</dbReference>
<dbReference type="NCBIfam" id="TIGR00277">
    <property type="entry name" value="HDIG"/>
    <property type="match status" value="1"/>
</dbReference>
<dbReference type="Pfam" id="PF13487">
    <property type="entry name" value="HD_5"/>
    <property type="match status" value="2"/>
</dbReference>
<evidence type="ECO:0000313" key="3">
    <source>
        <dbReference type="Proteomes" id="UP000316801"/>
    </source>
</evidence>
<reference evidence="2 3" key="1">
    <citation type="submission" date="2019-07" db="EMBL/GenBank/DDBJ databases">
        <title>Ln-dependent methylotrophs.</title>
        <authorList>
            <person name="Tani A."/>
        </authorList>
    </citation>
    <scope>NUCLEOTIDE SEQUENCE [LARGE SCALE GENOMIC DNA]</scope>
    <source>
        <strain evidence="2 3">SM12</strain>
    </source>
</reference>
<accession>A0A549TFC5</accession>
<dbReference type="AlphaFoldDB" id="A0A549TFC5"/>
<dbReference type="Gene3D" id="1.10.3210.10">
    <property type="entry name" value="Hypothetical protein af1432"/>
    <property type="match status" value="2"/>
</dbReference>
<dbReference type="RefSeq" id="WP_142881160.1">
    <property type="nucleotide sequence ID" value="NZ_VJMG01000010.1"/>
</dbReference>
<dbReference type="EMBL" id="VJMG01000010">
    <property type="protein sequence ID" value="TRL41219.1"/>
    <property type="molecule type" value="Genomic_DNA"/>
</dbReference>
<gene>
    <name evidence="2" type="ORF">FNA46_04605</name>
</gene>
<dbReference type="InterPro" id="IPR006675">
    <property type="entry name" value="HDIG_dom"/>
</dbReference>
<dbReference type="InterPro" id="IPR037522">
    <property type="entry name" value="HD_GYP_dom"/>
</dbReference>
<evidence type="ECO:0000259" key="1">
    <source>
        <dbReference type="PROSITE" id="PS51832"/>
    </source>
</evidence>
<protein>
    <submittedName>
        <fullName evidence="2">HD-GYP domain-containing protein</fullName>
    </submittedName>
</protein>
<dbReference type="PANTHER" id="PTHR45228:SF5">
    <property type="entry name" value="CYCLIC DI-GMP PHOSPHODIESTERASE VC_1348-RELATED"/>
    <property type="match status" value="1"/>
</dbReference>
<sequence>MNAPIVVWPEISSLSLAELLAALSQALDITEGQPAGHCSRCCFIGTRIGEQLELPAAEMRDLYFTLLLKDLGCSSNAARLCELYLTDDLSFKSDFKTLGDSVPQVLRFVLRHTGMKAGMAQRFRAIVNILQNGGTIARELIETRCHRGAAIARRLRFSDAVADSIQSLDEHWNGGGKPLGLKQTDIPLYSRIALMAQVVDVFQRSGGAKAAIAEVERRSGTWFDPDLVRIFRQIAESPDFWTFLQNEDLPRFILTLPPALHAAPLDDDYLDDIAAAFGEVVDSKSPYTAGHCSRVALFTDMIAEELALPLADRRWLNRAALLHDIGKLGVSNSVLDKPGKLDDAEWTEMRRHPLYSAEILSRISAFGEVARIGADHHERLDGKGYPRGIAGDEISLATRIVTAADVFDALTADRPYRAAMSVDKAMSILEDMRGTAIDPACLDALKRALDKTGAPSGSAAPDEG</sequence>
<dbReference type="PANTHER" id="PTHR45228">
    <property type="entry name" value="CYCLIC DI-GMP PHOSPHODIESTERASE TM_0186-RELATED"/>
    <property type="match status" value="1"/>
</dbReference>
<dbReference type="PROSITE" id="PS51832">
    <property type="entry name" value="HD_GYP"/>
    <property type="match status" value="1"/>
</dbReference>
<proteinExistence type="predicted"/>